<accession>A0ABQ5ZVD5</accession>
<gene>
    <name evidence="4" type="primary">smf</name>
    <name evidence="4" type="ORF">GCM10007878_06980</name>
</gene>
<feature type="domain" description="DprA winged helix" evidence="3">
    <location>
        <begin position="326"/>
        <end position="378"/>
    </location>
</feature>
<dbReference type="InterPro" id="IPR057666">
    <property type="entry name" value="DrpA_SLOG"/>
</dbReference>
<dbReference type="InterPro" id="IPR041614">
    <property type="entry name" value="DprA_WH"/>
</dbReference>
<dbReference type="PANTHER" id="PTHR43022">
    <property type="entry name" value="PROTEIN SMF"/>
    <property type="match status" value="1"/>
</dbReference>
<sequence>MPLHKESEQLTQELALWLIPGHNQRRLVKYYLATAASPDLSKVTAVELLEVLAKSPAFKDKTRQLARLALHNPWQLPFANLIKAHLVWAEEDNHWLLSLAALPSLLQELVDPPLLLTLVGQPEQLEAPSLAVVGSRKLSPEGEHHAVNWSHQLTWQGLNIVSGLARGVDGFAHQGALRAISEGASGSTCAVLAHGLDSIYPPEHKMMAANISEAGALISEYPLGTRPLPRYFPARNRIVTGLSLGVLVVEATQRSGSLVSARHAMEQGREVMAIPGSVRRRQSEGCHQLIRQGAALVTCPEEVLIEISTPLKTFLPTETNQEVNPEVPEHLQPLYCLMHDAPQSVDELLGKLGLDAEEGLVLLQELELEGLIVQQPGGWCRSA</sequence>
<dbReference type="InterPro" id="IPR003488">
    <property type="entry name" value="DprA"/>
</dbReference>
<comment type="similarity">
    <text evidence="1">Belongs to the DprA/Smf family.</text>
</comment>
<keyword evidence="5" id="KW-1185">Reference proteome</keyword>
<dbReference type="Pfam" id="PF02481">
    <property type="entry name" value="DNA_processg_A"/>
    <property type="match status" value="1"/>
</dbReference>
<evidence type="ECO:0000259" key="3">
    <source>
        <dbReference type="Pfam" id="PF17782"/>
    </source>
</evidence>
<dbReference type="NCBIfam" id="TIGR00732">
    <property type="entry name" value="dprA"/>
    <property type="match status" value="1"/>
</dbReference>
<evidence type="ECO:0000313" key="4">
    <source>
        <dbReference type="EMBL" id="GLR63263.1"/>
    </source>
</evidence>
<protein>
    <submittedName>
        <fullName evidence="4">DNA processing protein DprA</fullName>
    </submittedName>
</protein>
<proteinExistence type="inferred from homology"/>
<dbReference type="Gene3D" id="1.10.10.10">
    <property type="entry name" value="Winged helix-like DNA-binding domain superfamily/Winged helix DNA-binding domain"/>
    <property type="match status" value="1"/>
</dbReference>
<dbReference type="InterPro" id="IPR036388">
    <property type="entry name" value="WH-like_DNA-bd_sf"/>
</dbReference>
<dbReference type="Gene3D" id="3.40.50.450">
    <property type="match status" value="1"/>
</dbReference>
<feature type="domain" description="Smf/DprA SLOG" evidence="2">
    <location>
        <begin position="102"/>
        <end position="307"/>
    </location>
</feature>
<dbReference type="Pfam" id="PF17782">
    <property type="entry name" value="WHD_DprA"/>
    <property type="match status" value="1"/>
</dbReference>
<dbReference type="PANTHER" id="PTHR43022:SF1">
    <property type="entry name" value="PROTEIN SMF"/>
    <property type="match status" value="1"/>
</dbReference>
<reference evidence="5" key="1">
    <citation type="journal article" date="2019" name="Int. J. Syst. Evol. Microbiol.">
        <title>The Global Catalogue of Microorganisms (GCM) 10K type strain sequencing project: providing services to taxonomists for standard genome sequencing and annotation.</title>
        <authorList>
            <consortium name="The Broad Institute Genomics Platform"/>
            <consortium name="The Broad Institute Genome Sequencing Center for Infectious Disease"/>
            <person name="Wu L."/>
            <person name="Ma J."/>
        </authorList>
    </citation>
    <scope>NUCLEOTIDE SEQUENCE [LARGE SCALE GENOMIC DNA]</scope>
    <source>
        <strain evidence="5">NBRC 100033</strain>
    </source>
</reference>
<evidence type="ECO:0000313" key="5">
    <source>
        <dbReference type="Proteomes" id="UP001156682"/>
    </source>
</evidence>
<dbReference type="Proteomes" id="UP001156682">
    <property type="component" value="Unassembled WGS sequence"/>
</dbReference>
<dbReference type="RefSeq" id="WP_051610610.1">
    <property type="nucleotide sequence ID" value="NZ_BSOR01000015.1"/>
</dbReference>
<evidence type="ECO:0000259" key="2">
    <source>
        <dbReference type="Pfam" id="PF02481"/>
    </source>
</evidence>
<organism evidence="4 5">
    <name type="scientific">Marinospirillum insulare</name>
    <dbReference type="NCBI Taxonomy" id="217169"/>
    <lineage>
        <taxon>Bacteria</taxon>
        <taxon>Pseudomonadati</taxon>
        <taxon>Pseudomonadota</taxon>
        <taxon>Gammaproteobacteria</taxon>
        <taxon>Oceanospirillales</taxon>
        <taxon>Oceanospirillaceae</taxon>
        <taxon>Marinospirillum</taxon>
    </lineage>
</organism>
<dbReference type="EMBL" id="BSOR01000015">
    <property type="protein sequence ID" value="GLR63263.1"/>
    <property type="molecule type" value="Genomic_DNA"/>
</dbReference>
<name>A0ABQ5ZVD5_9GAMM</name>
<evidence type="ECO:0000256" key="1">
    <source>
        <dbReference type="ARBA" id="ARBA00006525"/>
    </source>
</evidence>
<comment type="caution">
    <text evidence="4">The sequence shown here is derived from an EMBL/GenBank/DDBJ whole genome shotgun (WGS) entry which is preliminary data.</text>
</comment>
<dbReference type="SUPFAM" id="SSF102405">
    <property type="entry name" value="MCP/YpsA-like"/>
    <property type="match status" value="1"/>
</dbReference>